<evidence type="ECO:0000259" key="6">
    <source>
        <dbReference type="Pfam" id="PF08543"/>
    </source>
</evidence>
<evidence type="ECO:0000256" key="4">
    <source>
        <dbReference type="ARBA" id="ARBA00022777"/>
    </source>
</evidence>
<dbReference type="RefSeq" id="WP_003507244.1">
    <property type="nucleotide sequence ID" value="NZ_CABHNX010000210.1"/>
</dbReference>
<dbReference type="NCBIfam" id="NF005491">
    <property type="entry name" value="PRK07105.1"/>
    <property type="match status" value="1"/>
</dbReference>
<evidence type="ECO:0000313" key="8">
    <source>
        <dbReference type="Proteomes" id="UP001203136"/>
    </source>
</evidence>
<evidence type="ECO:0000256" key="2">
    <source>
        <dbReference type="ARBA" id="ARBA00022679"/>
    </source>
</evidence>
<keyword evidence="4 7" id="KW-0418">Kinase</keyword>
<accession>A0AAW5F241</accession>
<dbReference type="PANTHER" id="PTHR10534:SF2">
    <property type="entry name" value="PYRIDOXAL KINASE"/>
    <property type="match status" value="1"/>
</dbReference>
<protein>
    <recommendedName>
        <fullName evidence="1">pyridoxal kinase</fullName>
        <ecNumber evidence="1">2.7.1.35</ecNumber>
    </recommendedName>
</protein>
<dbReference type="Pfam" id="PF08543">
    <property type="entry name" value="Phos_pyr_kin"/>
    <property type="match status" value="1"/>
</dbReference>
<dbReference type="GO" id="GO:0005829">
    <property type="term" value="C:cytosol"/>
    <property type="evidence" value="ECO:0007669"/>
    <property type="project" value="TreeGrafter"/>
</dbReference>
<comment type="caution">
    <text evidence="7">The sequence shown here is derived from an EMBL/GenBank/DDBJ whole genome shotgun (WGS) entry which is preliminary data.</text>
</comment>
<name>A0AAW5F241_CLOSY</name>
<dbReference type="GO" id="GO:0005524">
    <property type="term" value="F:ATP binding"/>
    <property type="evidence" value="ECO:0007669"/>
    <property type="project" value="UniProtKB-KW"/>
</dbReference>
<dbReference type="AlphaFoldDB" id="A0AAW5F241"/>
<dbReference type="SUPFAM" id="SSF53613">
    <property type="entry name" value="Ribokinase-like"/>
    <property type="match status" value="1"/>
</dbReference>
<proteinExistence type="predicted"/>
<dbReference type="GO" id="GO:0009443">
    <property type="term" value="P:pyridoxal 5'-phosphate salvage"/>
    <property type="evidence" value="ECO:0007669"/>
    <property type="project" value="InterPro"/>
</dbReference>
<dbReference type="EC" id="2.7.1.35" evidence="1"/>
<feature type="domain" description="Pyridoxamine kinase/Phosphomethylpyrimidine kinase" evidence="6">
    <location>
        <begin position="44"/>
        <end position="279"/>
    </location>
</feature>
<dbReference type="Gene3D" id="3.40.1190.20">
    <property type="match status" value="1"/>
</dbReference>
<dbReference type="EMBL" id="JAINVB010000001">
    <property type="protein sequence ID" value="MCK0086077.1"/>
    <property type="molecule type" value="Genomic_DNA"/>
</dbReference>
<organism evidence="7 8">
    <name type="scientific">Clostridium symbiosum</name>
    <name type="common">Bacteroides symbiosus</name>
    <dbReference type="NCBI Taxonomy" id="1512"/>
    <lineage>
        <taxon>Bacteria</taxon>
        <taxon>Bacillati</taxon>
        <taxon>Bacillota</taxon>
        <taxon>Clostridia</taxon>
        <taxon>Lachnospirales</taxon>
        <taxon>Lachnospiraceae</taxon>
        <taxon>Otoolea</taxon>
    </lineage>
</organism>
<evidence type="ECO:0000256" key="1">
    <source>
        <dbReference type="ARBA" id="ARBA00012104"/>
    </source>
</evidence>
<dbReference type="GO" id="GO:0008478">
    <property type="term" value="F:pyridoxal kinase activity"/>
    <property type="evidence" value="ECO:0007669"/>
    <property type="project" value="UniProtKB-EC"/>
</dbReference>
<dbReference type="InterPro" id="IPR029056">
    <property type="entry name" value="Ribokinase-like"/>
</dbReference>
<keyword evidence="5" id="KW-0067">ATP-binding</keyword>
<evidence type="ECO:0000313" key="7">
    <source>
        <dbReference type="EMBL" id="MCK0086077.1"/>
    </source>
</evidence>
<evidence type="ECO:0000256" key="5">
    <source>
        <dbReference type="ARBA" id="ARBA00022840"/>
    </source>
</evidence>
<reference evidence="7" key="1">
    <citation type="journal article" date="2022" name="Cell Host Microbe">
        <title>Colonization of the live biotherapeutic product VE303 and modulation of the microbiota and metabolites in healthy volunteers.</title>
        <authorList>
            <person name="Dsouza M."/>
            <person name="Menon R."/>
            <person name="Crossette E."/>
            <person name="Bhattarai S.K."/>
            <person name="Schneider J."/>
            <person name="Kim Y.G."/>
            <person name="Reddy S."/>
            <person name="Caballero S."/>
            <person name="Felix C."/>
            <person name="Cornacchione L."/>
            <person name="Hendrickson J."/>
            <person name="Watson A.R."/>
            <person name="Minot S.S."/>
            <person name="Greenfield N."/>
            <person name="Schopf L."/>
            <person name="Szabady R."/>
            <person name="Patarroyo J."/>
            <person name="Smith W."/>
            <person name="Harrison P."/>
            <person name="Kuijper E.J."/>
            <person name="Kelly C.P."/>
            <person name="Olle B."/>
            <person name="Bobilev D."/>
            <person name="Silber J.L."/>
            <person name="Bucci V."/>
            <person name="Roberts B."/>
            <person name="Faith J."/>
            <person name="Norman J.M."/>
        </authorList>
    </citation>
    <scope>NUCLEOTIDE SEQUENCE</scope>
    <source>
        <strain evidence="7">VE303-04</strain>
    </source>
</reference>
<keyword evidence="2 7" id="KW-0808">Transferase</keyword>
<dbReference type="PANTHER" id="PTHR10534">
    <property type="entry name" value="PYRIDOXAL KINASE"/>
    <property type="match status" value="1"/>
</dbReference>
<evidence type="ECO:0000256" key="3">
    <source>
        <dbReference type="ARBA" id="ARBA00022741"/>
    </source>
</evidence>
<dbReference type="InterPro" id="IPR013749">
    <property type="entry name" value="PM/HMP-P_kinase-1"/>
</dbReference>
<dbReference type="InterPro" id="IPR004625">
    <property type="entry name" value="PyrdxlKinase"/>
</dbReference>
<dbReference type="Proteomes" id="UP001203136">
    <property type="component" value="Unassembled WGS sequence"/>
</dbReference>
<keyword evidence="3" id="KW-0547">Nucleotide-binding</keyword>
<gene>
    <name evidence="7" type="ORF">K5I21_09390</name>
</gene>
<sequence>MENEKRMEDLKMRNNKDGAAAALQPKKIAVINDIAGYGRCALTAAIPVISALKVQCCPLITAVLSNHAGYPSCFFDDYTDRMVPYIEEWKRLEFSFDGIMTGFLGSVRQVEIVTDFIRHFKKEHTTMLLVDPTLGDNGTTYSVCDRQLCEGMRELIQYADIITPNLTEACILTDTPYQEKGWSKRKLSDLTYKLLLMGAGAVVLTGVVKGSLVINVIHERGKEPVFQTAHHAEGNHHGTGDVFAAVIGASAVKGVALEESVRRAAAFTRKCVERSEELGVPEIEGLCLEECLPYLMKL</sequence>